<gene>
    <name evidence="3" type="ORF">E0Z10_g3121</name>
</gene>
<comment type="caution">
    <text evidence="3">The sequence shown here is derived from an EMBL/GenBank/DDBJ whole genome shotgun (WGS) entry which is preliminary data.</text>
</comment>
<dbReference type="OrthoDB" id="4763830at2759"/>
<keyword evidence="4" id="KW-1185">Reference proteome</keyword>
<dbReference type="Proteomes" id="UP000297716">
    <property type="component" value="Unassembled WGS sequence"/>
</dbReference>
<evidence type="ECO:0008006" key="5">
    <source>
        <dbReference type="Google" id="ProtNLM"/>
    </source>
</evidence>
<evidence type="ECO:0000256" key="2">
    <source>
        <dbReference type="SAM" id="Phobius"/>
    </source>
</evidence>
<evidence type="ECO:0000256" key="1">
    <source>
        <dbReference type="SAM" id="MobiDB-lite"/>
    </source>
</evidence>
<feature type="transmembrane region" description="Helical" evidence="2">
    <location>
        <begin position="182"/>
        <end position="208"/>
    </location>
</feature>
<name>A0A4Z0Z0E2_9PEZI</name>
<evidence type="ECO:0000313" key="4">
    <source>
        <dbReference type="Proteomes" id="UP000297716"/>
    </source>
</evidence>
<reference evidence="3 4" key="1">
    <citation type="submission" date="2019-03" db="EMBL/GenBank/DDBJ databases">
        <title>Draft genome sequence of Xylaria hypoxylon DSM 108379, a ubiquitous saprotrophic-parasitic fungi on hardwood.</title>
        <authorList>
            <person name="Buettner E."/>
            <person name="Leonhardt S."/>
            <person name="Gebauer A.M."/>
            <person name="Liers C."/>
            <person name="Hofrichter M."/>
            <person name="Kellner H."/>
        </authorList>
    </citation>
    <scope>NUCLEOTIDE SEQUENCE [LARGE SCALE GENOMIC DNA]</scope>
    <source>
        <strain evidence="3 4">DSM 108379</strain>
    </source>
</reference>
<keyword evidence="2" id="KW-0472">Membrane</keyword>
<feature type="compositionally biased region" description="Acidic residues" evidence="1">
    <location>
        <begin position="276"/>
        <end position="286"/>
    </location>
</feature>
<accession>A0A4Z0Z0E2</accession>
<proteinExistence type="predicted"/>
<keyword evidence="2" id="KW-0812">Transmembrane</keyword>
<keyword evidence="2" id="KW-1133">Transmembrane helix</keyword>
<dbReference type="EMBL" id="SKBN01000041">
    <property type="protein sequence ID" value="TGJ85658.1"/>
    <property type="molecule type" value="Genomic_DNA"/>
</dbReference>
<protein>
    <recommendedName>
        <fullName evidence="5">Receptor L-domain domain-containing protein</fullName>
    </recommendedName>
</protein>
<feature type="compositionally biased region" description="Basic and acidic residues" evidence="1">
    <location>
        <begin position="243"/>
        <end position="255"/>
    </location>
</feature>
<dbReference type="AlphaFoldDB" id="A0A4Z0Z0E2"/>
<feature type="region of interest" description="Disordered" evidence="1">
    <location>
        <begin position="220"/>
        <end position="286"/>
    </location>
</feature>
<sequence>MILESSGQGELSNLLDNDIAMGVIGQIGQDLIINSNSNVRIMYDGLRDVGGSLSISNNTNCTFDFSQISTAGSLLITDNTNTTVPLFPYLSRAESIYIHGLIDTSTGPNIFPALEFVSGNVTIEALNDDFDCSKLISQFKEDIIHNLKCNGQNNETIAPEQRLGNGTSTPIPTQNPSFSPGAWAGIGIGAGVAVIGIFGAFIWIIIHYRSRLRKLERKAVRDSDEKLSTGEPEQPQVFQMQEVDGRGIFREKPDDPLVEMHTQPAELPTRPQSWAESEEGDISLAK</sequence>
<evidence type="ECO:0000313" key="3">
    <source>
        <dbReference type="EMBL" id="TGJ85658.1"/>
    </source>
</evidence>
<organism evidence="3 4">
    <name type="scientific">Xylaria hypoxylon</name>
    <dbReference type="NCBI Taxonomy" id="37992"/>
    <lineage>
        <taxon>Eukaryota</taxon>
        <taxon>Fungi</taxon>
        <taxon>Dikarya</taxon>
        <taxon>Ascomycota</taxon>
        <taxon>Pezizomycotina</taxon>
        <taxon>Sordariomycetes</taxon>
        <taxon>Xylariomycetidae</taxon>
        <taxon>Xylariales</taxon>
        <taxon>Xylariaceae</taxon>
        <taxon>Xylaria</taxon>
    </lineage>
</organism>